<dbReference type="InterPro" id="IPR007577">
    <property type="entry name" value="GlycoTrfase_DXD_sugar-bd_CS"/>
</dbReference>
<dbReference type="Proteomes" id="UP000193685">
    <property type="component" value="Unassembled WGS sequence"/>
</dbReference>
<evidence type="ECO:0000256" key="2">
    <source>
        <dbReference type="SAM" id="Phobius"/>
    </source>
</evidence>
<dbReference type="GO" id="GO:1901135">
    <property type="term" value="P:carbohydrate derivative metabolic process"/>
    <property type="evidence" value="ECO:0007669"/>
    <property type="project" value="UniProtKB-ARBA"/>
</dbReference>
<dbReference type="Gene3D" id="3.90.550.20">
    <property type="match status" value="1"/>
</dbReference>
<name>A0A1Y2F7N2_PROLT</name>
<keyword evidence="4" id="KW-1185">Reference proteome</keyword>
<dbReference type="EMBL" id="MCFI01000014">
    <property type="protein sequence ID" value="ORY79869.1"/>
    <property type="molecule type" value="Genomic_DNA"/>
</dbReference>
<feature type="transmembrane region" description="Helical" evidence="2">
    <location>
        <begin position="6"/>
        <end position="30"/>
    </location>
</feature>
<sequence length="486" mass="55754">MERPKLGVQLFKVVTILLTLYGLFYLSFYVRQNQIPARAMIPDGQAPVEVAIVEETAPSGTPFRSLVHIEAESKDLASFEGRRLPHDTHVNATRILDGCKGNGSTGWRNTRGCVDFLRFQEDQYLVIPAKSASACTETVKYHTYWRGKLTWRVEFMIKSWLYTQNLECSELHLWLDADYDPEIVETAKASSIYNALRPIVDSGLLIVREWKYPSFVHIAPEHQEEDFFGETQLHFRRHHIPTGAVAVSDSFRFIVLHQEGGLYIDMDTMFLKDFRPLLATSDLAFAERWGVHNDVSEYNTAYLRLQANSSLSAHIIQGAVKMGMNFHPRAIGRMLVRSGRVEELVMFETGLFDPLWSEFDRGRVGRCCAPCLTSFTEFFQPGRIRNEWNTLDQEYNKMAAADRHAMLGSASSALIPAEPSYNRTLSNFYRGAYTHHIHNQWSKLPVPGSWAWVADTTYNQFLSKQRVNPYGEMWTGPALEFMRRTR</sequence>
<keyword evidence="2" id="KW-0812">Transmembrane</keyword>
<dbReference type="Pfam" id="PF04488">
    <property type="entry name" value="Gly_transf_sug"/>
    <property type="match status" value="1"/>
</dbReference>
<reference evidence="3 4" key="1">
    <citation type="submission" date="2016-07" db="EMBL/GenBank/DDBJ databases">
        <title>Pervasive Adenine N6-methylation of Active Genes in Fungi.</title>
        <authorList>
            <consortium name="DOE Joint Genome Institute"/>
            <person name="Mondo S.J."/>
            <person name="Dannebaum R.O."/>
            <person name="Kuo R.C."/>
            <person name="Labutti K."/>
            <person name="Haridas S."/>
            <person name="Kuo A."/>
            <person name="Salamov A."/>
            <person name="Ahrendt S.R."/>
            <person name="Lipzen A."/>
            <person name="Sullivan W."/>
            <person name="Andreopoulos W.B."/>
            <person name="Clum A."/>
            <person name="Lindquist E."/>
            <person name="Daum C."/>
            <person name="Ramamoorthy G.K."/>
            <person name="Gryganskyi A."/>
            <person name="Culley D."/>
            <person name="Magnuson J.K."/>
            <person name="James T.Y."/>
            <person name="O'Malley M.A."/>
            <person name="Stajich J.E."/>
            <person name="Spatafora J.W."/>
            <person name="Visel A."/>
            <person name="Grigoriev I.V."/>
        </authorList>
    </citation>
    <scope>NUCLEOTIDE SEQUENCE [LARGE SCALE GENOMIC DNA]</scope>
    <source>
        <strain evidence="3 4">12-1054</strain>
    </source>
</reference>
<evidence type="ECO:0000313" key="3">
    <source>
        <dbReference type="EMBL" id="ORY79869.1"/>
    </source>
</evidence>
<accession>A0A1Y2F7N2</accession>
<dbReference type="GeneID" id="63786261"/>
<protein>
    <recommendedName>
        <fullName evidence="5">Nucleotide-diphospho-sugar transferase</fullName>
    </recommendedName>
</protein>
<dbReference type="RefSeq" id="XP_040724003.1">
    <property type="nucleotide sequence ID" value="XM_040869662.1"/>
</dbReference>
<comment type="similarity">
    <text evidence="1">Belongs to the glycosyltransferase 32 family.</text>
</comment>
<dbReference type="InterPro" id="IPR029044">
    <property type="entry name" value="Nucleotide-diphossugar_trans"/>
</dbReference>
<dbReference type="OrthoDB" id="409543at2759"/>
<keyword evidence="2" id="KW-1133">Transmembrane helix</keyword>
<gene>
    <name evidence="3" type="ORF">BCR37DRAFT_381302</name>
</gene>
<evidence type="ECO:0000313" key="4">
    <source>
        <dbReference type="Proteomes" id="UP000193685"/>
    </source>
</evidence>
<proteinExistence type="inferred from homology"/>
<keyword evidence="2" id="KW-0472">Membrane</keyword>
<dbReference type="SUPFAM" id="SSF53448">
    <property type="entry name" value="Nucleotide-diphospho-sugar transferases"/>
    <property type="match status" value="1"/>
</dbReference>
<comment type="caution">
    <text evidence="3">The sequence shown here is derived from an EMBL/GenBank/DDBJ whole genome shotgun (WGS) entry which is preliminary data.</text>
</comment>
<organism evidence="3 4">
    <name type="scientific">Protomyces lactucae-debilis</name>
    <dbReference type="NCBI Taxonomy" id="2754530"/>
    <lineage>
        <taxon>Eukaryota</taxon>
        <taxon>Fungi</taxon>
        <taxon>Dikarya</taxon>
        <taxon>Ascomycota</taxon>
        <taxon>Taphrinomycotina</taxon>
        <taxon>Taphrinomycetes</taxon>
        <taxon>Taphrinales</taxon>
        <taxon>Protomycetaceae</taxon>
        <taxon>Protomyces</taxon>
    </lineage>
</organism>
<evidence type="ECO:0000256" key="1">
    <source>
        <dbReference type="ARBA" id="ARBA00009003"/>
    </source>
</evidence>
<dbReference type="AlphaFoldDB" id="A0A1Y2F7N2"/>
<evidence type="ECO:0008006" key="5">
    <source>
        <dbReference type="Google" id="ProtNLM"/>
    </source>
</evidence>
<dbReference type="OMA" id="GRIRNEW"/>